<name>A0A2W2ALT1_9BACT</name>
<accession>A0A2W2ALT1</accession>
<gene>
    <name evidence="2" type="ORF">DN068_02635</name>
</gene>
<dbReference type="OrthoDB" id="9802815at2"/>
<dbReference type="PANTHER" id="PTHR11138:SF5">
    <property type="entry name" value="METHIONYL-TRNA FORMYLTRANSFERASE, MITOCHONDRIAL"/>
    <property type="match status" value="1"/>
</dbReference>
<dbReference type="Gene3D" id="3.40.50.12230">
    <property type="match status" value="1"/>
</dbReference>
<dbReference type="Proteomes" id="UP000248745">
    <property type="component" value="Unassembled WGS sequence"/>
</dbReference>
<feature type="domain" description="Formyl transferase N-terminal" evidence="1">
    <location>
        <begin position="70"/>
        <end position="171"/>
    </location>
</feature>
<dbReference type="RefSeq" id="WP_110997332.1">
    <property type="nucleotide sequence ID" value="NZ_QKTW01000003.1"/>
</dbReference>
<dbReference type="GO" id="GO:0005829">
    <property type="term" value="C:cytosol"/>
    <property type="evidence" value="ECO:0007669"/>
    <property type="project" value="TreeGrafter"/>
</dbReference>
<comment type="caution">
    <text evidence="2">The sequence shown here is derived from an EMBL/GenBank/DDBJ whole genome shotgun (WGS) entry which is preliminary data.</text>
</comment>
<reference evidence="2 3" key="1">
    <citation type="submission" date="2018-06" db="EMBL/GenBank/DDBJ databases">
        <title>Mucibacter soli gen. nov., sp. nov., a new member of the family Chitinophagaceae producing mucin.</title>
        <authorList>
            <person name="Kim M.-K."/>
            <person name="Park S."/>
            <person name="Kim T.-S."/>
            <person name="Joung Y."/>
            <person name="Han J.-H."/>
            <person name="Kim S.B."/>
        </authorList>
    </citation>
    <scope>NUCLEOTIDE SEQUENCE [LARGE SCALE GENOMIC DNA]</scope>
    <source>
        <strain evidence="2 3">R1-15</strain>
    </source>
</reference>
<dbReference type="PANTHER" id="PTHR11138">
    <property type="entry name" value="METHIONYL-TRNA FORMYLTRANSFERASE"/>
    <property type="match status" value="1"/>
</dbReference>
<dbReference type="Pfam" id="PF00551">
    <property type="entry name" value="Formyl_trans_N"/>
    <property type="match status" value="1"/>
</dbReference>
<dbReference type="InterPro" id="IPR036477">
    <property type="entry name" value="Formyl_transf_N_sf"/>
</dbReference>
<evidence type="ECO:0000313" key="3">
    <source>
        <dbReference type="Proteomes" id="UP000248745"/>
    </source>
</evidence>
<dbReference type="InterPro" id="IPR002376">
    <property type="entry name" value="Formyl_transf_N"/>
</dbReference>
<sequence length="248" mass="28657">MAAKKMVFLGSKPVGYKCFAYLLEHKDELNIEVVGLLTQKRKEFEGSYDLEDIARKYDVPVIETLRELPDCDILYSVQYHQILKAEDIAKAKEIAVNLHMAPLPEYRGCNQFSFAIIDGKNEFGTTVHVMDPRIDHGDILFQKRFPIKDDCWVNDLYQKTEDASVKLFQQTLAALIQGKYNRLPQAALEARYGASLHFRNEMTALKHIDLSWPKEKILKHIRATSMPGFEPPYFILDGQKMYITEKRP</sequence>
<dbReference type="GO" id="GO:0004479">
    <property type="term" value="F:methionyl-tRNA formyltransferase activity"/>
    <property type="evidence" value="ECO:0007669"/>
    <property type="project" value="TreeGrafter"/>
</dbReference>
<dbReference type="AlphaFoldDB" id="A0A2W2ALT1"/>
<keyword evidence="3" id="KW-1185">Reference proteome</keyword>
<dbReference type="SUPFAM" id="SSF53328">
    <property type="entry name" value="Formyltransferase"/>
    <property type="match status" value="1"/>
</dbReference>
<organism evidence="2 3">
    <name type="scientific">Taibaiella soli</name>
    <dbReference type="NCBI Taxonomy" id="1649169"/>
    <lineage>
        <taxon>Bacteria</taxon>
        <taxon>Pseudomonadati</taxon>
        <taxon>Bacteroidota</taxon>
        <taxon>Chitinophagia</taxon>
        <taxon>Chitinophagales</taxon>
        <taxon>Chitinophagaceae</taxon>
        <taxon>Taibaiella</taxon>
    </lineage>
</organism>
<proteinExistence type="predicted"/>
<evidence type="ECO:0000313" key="2">
    <source>
        <dbReference type="EMBL" id="PZF74492.1"/>
    </source>
</evidence>
<evidence type="ECO:0000259" key="1">
    <source>
        <dbReference type="Pfam" id="PF00551"/>
    </source>
</evidence>
<protein>
    <recommendedName>
        <fullName evidence="1">Formyl transferase N-terminal domain-containing protein</fullName>
    </recommendedName>
</protein>
<dbReference type="EMBL" id="QKTW01000003">
    <property type="protein sequence ID" value="PZF74492.1"/>
    <property type="molecule type" value="Genomic_DNA"/>
</dbReference>